<evidence type="ECO:0000256" key="2">
    <source>
        <dbReference type="ARBA" id="ARBA00022679"/>
    </source>
</evidence>
<evidence type="ECO:0000256" key="3">
    <source>
        <dbReference type="ARBA" id="ARBA00022691"/>
    </source>
</evidence>
<dbReference type="GO" id="GO:0032259">
    <property type="term" value="P:methylation"/>
    <property type="evidence" value="ECO:0007669"/>
    <property type="project" value="UniProtKB-KW"/>
</dbReference>
<dbReference type="InterPro" id="IPR016461">
    <property type="entry name" value="COMT-like"/>
</dbReference>
<feature type="domain" description="O-methyltransferase C-terminal" evidence="4">
    <location>
        <begin position="250"/>
        <end position="403"/>
    </location>
</feature>
<dbReference type="EMBL" id="CAOQHR010000004">
    <property type="protein sequence ID" value="CAI6334292.1"/>
    <property type="molecule type" value="Genomic_DNA"/>
</dbReference>
<dbReference type="PROSITE" id="PS51683">
    <property type="entry name" value="SAM_OMT_II"/>
    <property type="match status" value="1"/>
</dbReference>
<evidence type="ECO:0000259" key="5">
    <source>
        <dbReference type="Pfam" id="PF08100"/>
    </source>
</evidence>
<sequence length="425" mass="47862">MSVVKDPKPVSGSSPTPQLTNILETLNQNLRQSLQSLQSLGSPIQESLHNDSALPHPNDIKHAAETVDLLHKIRVILDPPTLILADHFLGYVQTKCLCAAVERGIPDTLENGPMTLEQLATRTNSQSDRLKQIMHTLIHNGIFRFDESSQSYSNSPASLLLHSKHWTQWHNWVSLYGNQFYDIARGIPKSIEHGQKRWAAQINYNTDDSMFEYFRRSGWLPQLHKTLGGGASAQMPGILEDYPWEEVADEIVMDVGGGGGGFLAGLLRKYPSMQGGLFDLPHVIEHARQSFEDGGQYSDLRNQVSDNNLVAGDFFESVPKCRVYTMKWCLHDWKDAQAISILSNIRKSIIAGPKSRLIVLESLCSENHSERLSLYGDINMMMTTNGQERTEGEYRMLADSSGWEIEKVYDLRRAWVKALVFRPVS</sequence>
<organism evidence="6 7">
    <name type="scientific">Periconia digitata</name>
    <dbReference type="NCBI Taxonomy" id="1303443"/>
    <lineage>
        <taxon>Eukaryota</taxon>
        <taxon>Fungi</taxon>
        <taxon>Dikarya</taxon>
        <taxon>Ascomycota</taxon>
        <taxon>Pezizomycotina</taxon>
        <taxon>Dothideomycetes</taxon>
        <taxon>Pleosporomycetidae</taxon>
        <taxon>Pleosporales</taxon>
        <taxon>Massarineae</taxon>
        <taxon>Periconiaceae</taxon>
        <taxon>Periconia</taxon>
    </lineage>
</organism>
<keyword evidence="1" id="KW-0489">Methyltransferase</keyword>
<evidence type="ECO:0000313" key="6">
    <source>
        <dbReference type="EMBL" id="CAI6334292.1"/>
    </source>
</evidence>
<dbReference type="GO" id="GO:0008171">
    <property type="term" value="F:O-methyltransferase activity"/>
    <property type="evidence" value="ECO:0007669"/>
    <property type="project" value="InterPro"/>
</dbReference>
<protein>
    <submittedName>
        <fullName evidence="6">Uncharacterized protein</fullName>
    </submittedName>
</protein>
<dbReference type="InterPro" id="IPR001077">
    <property type="entry name" value="COMT_C"/>
</dbReference>
<gene>
    <name evidence="6" type="ORF">PDIGIT_LOCUS7349</name>
</gene>
<dbReference type="SUPFAM" id="SSF46785">
    <property type="entry name" value="Winged helix' DNA-binding domain"/>
    <property type="match status" value="1"/>
</dbReference>
<dbReference type="Gene3D" id="3.40.50.150">
    <property type="entry name" value="Vaccinia Virus protein VP39"/>
    <property type="match status" value="1"/>
</dbReference>
<dbReference type="Gene3D" id="1.10.10.10">
    <property type="entry name" value="Winged helix-like DNA-binding domain superfamily/Winged helix DNA-binding domain"/>
    <property type="match status" value="1"/>
</dbReference>
<reference evidence="6" key="1">
    <citation type="submission" date="2023-01" db="EMBL/GenBank/DDBJ databases">
        <authorList>
            <person name="Van Ghelder C."/>
            <person name="Rancurel C."/>
        </authorList>
    </citation>
    <scope>NUCLEOTIDE SEQUENCE</scope>
    <source>
        <strain evidence="6">CNCM I-4278</strain>
    </source>
</reference>
<dbReference type="Pfam" id="PF08100">
    <property type="entry name" value="Dimerisation"/>
    <property type="match status" value="1"/>
</dbReference>
<keyword evidence="7" id="KW-1185">Reference proteome</keyword>
<feature type="domain" description="O-methyltransferase dimerisation" evidence="5">
    <location>
        <begin position="86"/>
        <end position="162"/>
    </location>
</feature>
<dbReference type="PANTHER" id="PTHR43712:SF2">
    <property type="entry name" value="O-METHYLTRANSFERASE CICE"/>
    <property type="match status" value="1"/>
</dbReference>
<dbReference type="InterPro" id="IPR012967">
    <property type="entry name" value="COMT_dimerisation"/>
</dbReference>
<dbReference type="InterPro" id="IPR029063">
    <property type="entry name" value="SAM-dependent_MTases_sf"/>
</dbReference>
<keyword evidence="3" id="KW-0949">S-adenosyl-L-methionine</keyword>
<evidence type="ECO:0000313" key="7">
    <source>
        <dbReference type="Proteomes" id="UP001152607"/>
    </source>
</evidence>
<proteinExistence type="predicted"/>
<dbReference type="OrthoDB" id="1606438at2759"/>
<dbReference type="AlphaFoldDB" id="A0A9W4UGI6"/>
<evidence type="ECO:0000259" key="4">
    <source>
        <dbReference type="Pfam" id="PF00891"/>
    </source>
</evidence>
<dbReference type="SUPFAM" id="SSF53335">
    <property type="entry name" value="S-adenosyl-L-methionine-dependent methyltransferases"/>
    <property type="match status" value="1"/>
</dbReference>
<dbReference type="PANTHER" id="PTHR43712">
    <property type="entry name" value="PUTATIVE (AFU_ORTHOLOGUE AFUA_4G14580)-RELATED"/>
    <property type="match status" value="1"/>
</dbReference>
<evidence type="ECO:0000256" key="1">
    <source>
        <dbReference type="ARBA" id="ARBA00022603"/>
    </source>
</evidence>
<dbReference type="InterPro" id="IPR036390">
    <property type="entry name" value="WH_DNA-bd_sf"/>
</dbReference>
<dbReference type="Proteomes" id="UP001152607">
    <property type="component" value="Unassembled WGS sequence"/>
</dbReference>
<accession>A0A9W4UGI6</accession>
<dbReference type="InterPro" id="IPR036388">
    <property type="entry name" value="WH-like_DNA-bd_sf"/>
</dbReference>
<comment type="caution">
    <text evidence="6">The sequence shown here is derived from an EMBL/GenBank/DDBJ whole genome shotgun (WGS) entry which is preliminary data.</text>
</comment>
<dbReference type="GO" id="GO:0046983">
    <property type="term" value="F:protein dimerization activity"/>
    <property type="evidence" value="ECO:0007669"/>
    <property type="project" value="InterPro"/>
</dbReference>
<keyword evidence="2" id="KW-0808">Transferase</keyword>
<dbReference type="Pfam" id="PF00891">
    <property type="entry name" value="Methyltransf_2"/>
    <property type="match status" value="1"/>
</dbReference>
<name>A0A9W4UGI6_9PLEO</name>